<sequence>MWIWFNFYLTVEQHSFIKTNRCRCWWQFCIRRYQSCLCNLSFENIISSYISSLKYTAIQATCKLVHVWHCAVQAKPLIRSKASSGFPVTVIFLFIIKEKQILQRTPVFFFLRFLW</sequence>
<reference evidence="1" key="1">
    <citation type="submission" date="2014-09" db="EMBL/GenBank/DDBJ databases">
        <authorList>
            <person name="Magalhaes I.L.F."/>
            <person name="Oliveira U."/>
            <person name="Santos F.R."/>
            <person name="Vidigal T.H.D.A."/>
            <person name="Brescovit A.D."/>
            <person name="Santos A.J."/>
        </authorList>
    </citation>
    <scope>NUCLEOTIDE SEQUENCE</scope>
    <source>
        <tissue evidence="1">Shoot tissue taken approximately 20 cm above the soil surface</tissue>
    </source>
</reference>
<accession>A0A0A9DYH0</accession>
<proteinExistence type="predicted"/>
<protein>
    <submittedName>
        <fullName evidence="1">Hda110</fullName>
    </submittedName>
</protein>
<dbReference type="EMBL" id="GBRH01209088">
    <property type="protein sequence ID" value="JAD88807.1"/>
    <property type="molecule type" value="Transcribed_RNA"/>
</dbReference>
<reference evidence="1" key="2">
    <citation type="journal article" date="2015" name="Data Brief">
        <title>Shoot transcriptome of the giant reed, Arundo donax.</title>
        <authorList>
            <person name="Barrero R.A."/>
            <person name="Guerrero F.D."/>
            <person name="Moolhuijzen P."/>
            <person name="Goolsby J.A."/>
            <person name="Tidwell J."/>
            <person name="Bellgard S.E."/>
            <person name="Bellgard M.I."/>
        </authorList>
    </citation>
    <scope>NUCLEOTIDE SEQUENCE</scope>
    <source>
        <tissue evidence="1">Shoot tissue taken approximately 20 cm above the soil surface</tissue>
    </source>
</reference>
<dbReference type="AlphaFoldDB" id="A0A0A9DYH0"/>
<name>A0A0A9DYH0_ARUDO</name>
<organism evidence="1">
    <name type="scientific">Arundo donax</name>
    <name type="common">Giant reed</name>
    <name type="synonym">Donax arundinaceus</name>
    <dbReference type="NCBI Taxonomy" id="35708"/>
    <lineage>
        <taxon>Eukaryota</taxon>
        <taxon>Viridiplantae</taxon>
        <taxon>Streptophyta</taxon>
        <taxon>Embryophyta</taxon>
        <taxon>Tracheophyta</taxon>
        <taxon>Spermatophyta</taxon>
        <taxon>Magnoliopsida</taxon>
        <taxon>Liliopsida</taxon>
        <taxon>Poales</taxon>
        <taxon>Poaceae</taxon>
        <taxon>PACMAD clade</taxon>
        <taxon>Arundinoideae</taxon>
        <taxon>Arundineae</taxon>
        <taxon>Arundo</taxon>
    </lineage>
</organism>
<evidence type="ECO:0000313" key="1">
    <source>
        <dbReference type="EMBL" id="JAD88807.1"/>
    </source>
</evidence>